<reference evidence="1" key="1">
    <citation type="submission" date="2022-11" db="EMBL/GenBank/DDBJ databases">
        <title>Role of the vibriolysin VemA secreted by the emergent pathogen Vibrio europaeus in the colonization of Manila clam mucus.</title>
        <authorList>
            <person name="Martinez C."/>
            <person name="Rodriguez S."/>
            <person name="Vences A."/>
            <person name="Barja J.L."/>
            <person name="Toranzo A.E."/>
            <person name="Dubert J."/>
        </authorList>
    </citation>
    <scope>NUCLEOTIDE SEQUENCE</scope>
    <source>
        <strain evidence="1">3454</strain>
    </source>
</reference>
<dbReference type="RefSeq" id="WP_272236748.1">
    <property type="nucleotide sequence ID" value="NZ_JAPFIQ010000028.1"/>
</dbReference>
<proteinExistence type="predicted"/>
<gene>
    <name evidence="1" type="ORF">OPW20_23525</name>
</gene>
<keyword evidence="2" id="KW-1185">Reference proteome</keyword>
<dbReference type="Proteomes" id="UP001150001">
    <property type="component" value="Unassembled WGS sequence"/>
</dbReference>
<protein>
    <submittedName>
        <fullName evidence="1">Uncharacterized protein</fullName>
    </submittedName>
</protein>
<name>A0ABT5H0I3_9VIBR</name>
<dbReference type="EMBL" id="JAPFIT010000031">
    <property type="protein sequence ID" value="MDC5743034.1"/>
    <property type="molecule type" value="Genomic_DNA"/>
</dbReference>
<organism evidence="1 2">
    <name type="scientific">Vibrio europaeus</name>
    <dbReference type="NCBI Taxonomy" id="300876"/>
    <lineage>
        <taxon>Bacteria</taxon>
        <taxon>Pseudomonadati</taxon>
        <taxon>Pseudomonadota</taxon>
        <taxon>Gammaproteobacteria</taxon>
        <taxon>Vibrionales</taxon>
        <taxon>Vibrionaceae</taxon>
        <taxon>Vibrio</taxon>
        <taxon>Vibrio oreintalis group</taxon>
    </lineage>
</organism>
<sequence>MNMSFVISLFVKLIKVQLESQAREIQEKIDAGQPATREFLEEEIFGEDDKVDILIRELNDELNIILDINDVYEAREIQHDLITSLLD</sequence>
<evidence type="ECO:0000313" key="2">
    <source>
        <dbReference type="Proteomes" id="UP001150001"/>
    </source>
</evidence>
<evidence type="ECO:0000313" key="1">
    <source>
        <dbReference type="EMBL" id="MDC5743034.1"/>
    </source>
</evidence>
<accession>A0ABT5H0I3</accession>
<comment type="caution">
    <text evidence="1">The sequence shown here is derived from an EMBL/GenBank/DDBJ whole genome shotgun (WGS) entry which is preliminary data.</text>
</comment>